<sequence>MLSPFVNVNYCDRLVLCCTGSCVSTLAHGAVTTNAQDVTFQLQTERDVCFHELGPINGHANGVNFQPLLIAQPAHMQLPARSLTEKRMFTMYNQMVMNIPLQQGDSGTCIYITGNTQQNTGCVAEFVFKEMKMPNGTQSASTPTTNNDYTTGSPQWLIIGVIGIVLIVVFVAVVILLFLFRRKILTKCMSEDSESTTDNIDQREQAEVHGRRKKKDDTVIEEDVIEV</sequence>
<comment type="caution">
    <text evidence="3">The sequence shown here is derived from an EMBL/GenBank/DDBJ whole genome shotgun (WGS) entry which is preliminary data.</text>
</comment>
<dbReference type="Proteomes" id="UP000596742">
    <property type="component" value="Unassembled WGS sequence"/>
</dbReference>
<dbReference type="AlphaFoldDB" id="A0A8B6FBN2"/>
<evidence type="ECO:0000256" key="2">
    <source>
        <dbReference type="SAM" id="Phobius"/>
    </source>
</evidence>
<name>A0A8B6FBN2_MYTGA</name>
<feature type="compositionally biased region" description="Basic and acidic residues" evidence="1">
    <location>
        <begin position="200"/>
        <end position="209"/>
    </location>
</feature>
<protein>
    <submittedName>
        <fullName evidence="3">Uncharacterized protein</fullName>
    </submittedName>
</protein>
<gene>
    <name evidence="3" type="ORF">MGAL_10B009871</name>
</gene>
<feature type="transmembrane region" description="Helical" evidence="2">
    <location>
        <begin position="156"/>
        <end position="180"/>
    </location>
</feature>
<evidence type="ECO:0000313" key="4">
    <source>
        <dbReference type="Proteomes" id="UP000596742"/>
    </source>
</evidence>
<reference evidence="3" key="1">
    <citation type="submission" date="2018-11" db="EMBL/GenBank/DDBJ databases">
        <authorList>
            <person name="Alioto T."/>
            <person name="Alioto T."/>
        </authorList>
    </citation>
    <scope>NUCLEOTIDE SEQUENCE</scope>
</reference>
<keyword evidence="2" id="KW-0812">Transmembrane</keyword>
<dbReference type="OrthoDB" id="6159927at2759"/>
<dbReference type="EMBL" id="UYJE01006532">
    <property type="protein sequence ID" value="VDI46741.1"/>
    <property type="molecule type" value="Genomic_DNA"/>
</dbReference>
<proteinExistence type="predicted"/>
<feature type="region of interest" description="Disordered" evidence="1">
    <location>
        <begin position="193"/>
        <end position="216"/>
    </location>
</feature>
<keyword evidence="2" id="KW-1133">Transmembrane helix</keyword>
<evidence type="ECO:0000313" key="3">
    <source>
        <dbReference type="EMBL" id="VDI46741.1"/>
    </source>
</evidence>
<accession>A0A8B6FBN2</accession>
<keyword evidence="4" id="KW-1185">Reference proteome</keyword>
<keyword evidence="2" id="KW-0472">Membrane</keyword>
<evidence type="ECO:0000256" key="1">
    <source>
        <dbReference type="SAM" id="MobiDB-lite"/>
    </source>
</evidence>
<organism evidence="3 4">
    <name type="scientific">Mytilus galloprovincialis</name>
    <name type="common">Mediterranean mussel</name>
    <dbReference type="NCBI Taxonomy" id="29158"/>
    <lineage>
        <taxon>Eukaryota</taxon>
        <taxon>Metazoa</taxon>
        <taxon>Spiralia</taxon>
        <taxon>Lophotrochozoa</taxon>
        <taxon>Mollusca</taxon>
        <taxon>Bivalvia</taxon>
        <taxon>Autobranchia</taxon>
        <taxon>Pteriomorphia</taxon>
        <taxon>Mytilida</taxon>
        <taxon>Mytiloidea</taxon>
        <taxon>Mytilidae</taxon>
        <taxon>Mytilinae</taxon>
        <taxon>Mytilus</taxon>
    </lineage>
</organism>